<keyword evidence="2" id="KW-0812">Transmembrane</keyword>
<dbReference type="EMBL" id="SLZR01000002">
    <property type="protein sequence ID" value="TCS43126.1"/>
    <property type="molecule type" value="Genomic_DNA"/>
</dbReference>
<feature type="domain" description="EAL" evidence="3">
    <location>
        <begin position="544"/>
        <end position="798"/>
    </location>
</feature>
<dbReference type="Gene3D" id="3.30.70.270">
    <property type="match status" value="1"/>
</dbReference>
<feature type="domain" description="GGDEF" evidence="5">
    <location>
        <begin position="387"/>
        <end position="535"/>
    </location>
</feature>
<accession>A0A4R3IC46</accession>
<dbReference type="Gene3D" id="3.20.20.450">
    <property type="entry name" value="EAL domain"/>
    <property type="match status" value="1"/>
</dbReference>
<comment type="caution">
    <text evidence="6">The sequence shown here is derived from an EMBL/GenBank/DDBJ whole genome shotgun (WGS) entry which is preliminary data.</text>
</comment>
<dbReference type="CDD" id="cd01948">
    <property type="entry name" value="EAL"/>
    <property type="match status" value="1"/>
</dbReference>
<dbReference type="InterPro" id="IPR035919">
    <property type="entry name" value="EAL_sf"/>
</dbReference>
<dbReference type="InterPro" id="IPR000160">
    <property type="entry name" value="GGDEF_dom"/>
</dbReference>
<dbReference type="InterPro" id="IPR043128">
    <property type="entry name" value="Rev_trsase/Diguanyl_cyclase"/>
</dbReference>
<reference evidence="6 7" key="1">
    <citation type="submission" date="2019-03" db="EMBL/GenBank/DDBJ databases">
        <title>Genomic Encyclopedia of Archaeal and Bacterial Type Strains, Phase II (KMG-II): from individual species to whole genera.</title>
        <authorList>
            <person name="Goeker M."/>
        </authorList>
    </citation>
    <scope>NUCLEOTIDE SEQUENCE [LARGE SCALE GENOMIC DNA]</scope>
    <source>
        <strain evidence="6 7">DSM 15388</strain>
    </source>
</reference>
<keyword evidence="7" id="KW-1185">Reference proteome</keyword>
<dbReference type="PROSITE" id="PS50883">
    <property type="entry name" value="EAL"/>
    <property type="match status" value="1"/>
</dbReference>
<dbReference type="RefSeq" id="WP_132699778.1">
    <property type="nucleotide sequence ID" value="NZ_SLZR01000002.1"/>
</dbReference>
<dbReference type="SMART" id="SM00052">
    <property type="entry name" value="EAL"/>
    <property type="match status" value="1"/>
</dbReference>
<evidence type="ECO:0000313" key="7">
    <source>
        <dbReference type="Proteomes" id="UP000295793"/>
    </source>
</evidence>
<dbReference type="SMART" id="SM00267">
    <property type="entry name" value="GGDEF"/>
    <property type="match status" value="1"/>
</dbReference>
<dbReference type="Pfam" id="PF00563">
    <property type="entry name" value="EAL"/>
    <property type="match status" value="1"/>
</dbReference>
<dbReference type="InterPro" id="IPR052155">
    <property type="entry name" value="Biofilm_reg_signaling"/>
</dbReference>
<dbReference type="InterPro" id="IPR003660">
    <property type="entry name" value="HAMP_dom"/>
</dbReference>
<dbReference type="SUPFAM" id="SSF141868">
    <property type="entry name" value="EAL domain-like"/>
    <property type="match status" value="1"/>
</dbReference>
<dbReference type="InterPro" id="IPR029787">
    <property type="entry name" value="Nucleotide_cyclase"/>
</dbReference>
<evidence type="ECO:0000259" key="5">
    <source>
        <dbReference type="PROSITE" id="PS50887"/>
    </source>
</evidence>
<feature type="transmembrane region" description="Helical" evidence="2">
    <location>
        <begin position="7"/>
        <end position="30"/>
    </location>
</feature>
<evidence type="ECO:0000259" key="3">
    <source>
        <dbReference type="PROSITE" id="PS50883"/>
    </source>
</evidence>
<dbReference type="AlphaFoldDB" id="A0A4R3IC46"/>
<gene>
    <name evidence="6" type="ORF">BCF53_102150</name>
</gene>
<keyword evidence="2" id="KW-1133">Transmembrane helix</keyword>
<dbReference type="CDD" id="cd01949">
    <property type="entry name" value="GGDEF"/>
    <property type="match status" value="1"/>
</dbReference>
<organism evidence="6 7">
    <name type="scientific">Reinekea marinisedimentorum</name>
    <dbReference type="NCBI Taxonomy" id="230495"/>
    <lineage>
        <taxon>Bacteria</taxon>
        <taxon>Pseudomonadati</taxon>
        <taxon>Pseudomonadota</taxon>
        <taxon>Gammaproteobacteria</taxon>
        <taxon>Oceanospirillales</taxon>
        <taxon>Saccharospirillaceae</taxon>
        <taxon>Reinekea</taxon>
    </lineage>
</organism>
<evidence type="ECO:0000256" key="1">
    <source>
        <dbReference type="SAM" id="MobiDB-lite"/>
    </source>
</evidence>
<evidence type="ECO:0000259" key="4">
    <source>
        <dbReference type="PROSITE" id="PS50885"/>
    </source>
</evidence>
<dbReference type="InterPro" id="IPR001633">
    <property type="entry name" value="EAL_dom"/>
</dbReference>
<feature type="domain" description="HAMP" evidence="4">
    <location>
        <begin position="299"/>
        <end position="351"/>
    </location>
</feature>
<dbReference type="PANTHER" id="PTHR44757:SF2">
    <property type="entry name" value="BIOFILM ARCHITECTURE MAINTENANCE PROTEIN MBAA"/>
    <property type="match status" value="1"/>
</dbReference>
<dbReference type="PROSITE" id="PS50885">
    <property type="entry name" value="HAMP"/>
    <property type="match status" value="1"/>
</dbReference>
<dbReference type="Proteomes" id="UP000295793">
    <property type="component" value="Unassembled WGS sequence"/>
</dbReference>
<evidence type="ECO:0000256" key="2">
    <source>
        <dbReference type="SAM" id="Phobius"/>
    </source>
</evidence>
<dbReference type="GO" id="GO:0007165">
    <property type="term" value="P:signal transduction"/>
    <property type="evidence" value="ECO:0007669"/>
    <property type="project" value="InterPro"/>
</dbReference>
<dbReference type="NCBIfam" id="TIGR00254">
    <property type="entry name" value="GGDEF"/>
    <property type="match status" value="1"/>
</dbReference>
<dbReference type="Pfam" id="PF00672">
    <property type="entry name" value="HAMP"/>
    <property type="match status" value="1"/>
</dbReference>
<dbReference type="Pfam" id="PF00990">
    <property type="entry name" value="GGDEF"/>
    <property type="match status" value="1"/>
</dbReference>
<keyword evidence="2" id="KW-0472">Membrane</keyword>
<dbReference type="GO" id="GO:0016020">
    <property type="term" value="C:membrane"/>
    <property type="evidence" value="ECO:0007669"/>
    <property type="project" value="InterPro"/>
</dbReference>
<sequence length="835" mass="95401">MKLQWQFNLVMIPLVVVPLLIIGSLAYRYLLDSEVNQMRGEMASEINQLAIEINVMLSQAESDLEILATDRVISYYLSVRNQQVKSELFLEQVLERFDNFHQAVDMYDEIRIVLPDGSEDARWGRSEYINASDTDNNVTELLLNESPLPIRYRTIDFNLDSKQWSLYTYRALQQQSSSEDDSLEPDFRGYIASTVSLERFRQKFYRLADKPGFYIEFTDYHGVPKVHFGDERVQQLIDEGSDRDLIRVVIQPMAGYQIRYSALKTAAHAQSLVLSNNIYAVTLVFIVFTVLALWALLRKTVLRPLTKLMVASRDVSNGTFAPMPMINTNREFRHLSDCFNSMISTLEQNQERIQFIADHDSLTDLPNRRMFHYLLNNVVAFAKRDEYKTALLFFDIDNFKLVNDSLGHGVGDQLLMQVSSRIKELVRATDAVLALKNRAVGAGEELLARLGGDEFTLILPSLNNELCASSVAQRILDSLQQEFIIGEHRVNITASIGIAIYPDNGDSVEELVKNADIAMYHAKASGKNNYKYFNEELNELLKFRIQQERELCSAIKNKEFELFLQPLVNSTDESIYGFETLLRWHHPSRGMVSPDQFIPLAEESGLIVEIGHWVMFEACRIARDWIDAGHDTFKFSVNVSSIQFERQDVYQLIKDALEKYAVPAETLVIELTETAIMTKHSEKSGVLQSVRKLGVKVALDDFGSGYSSLSYLRNLPVDYLKIDRQFIVESRDKSEVRSIINAIAIMAHALDLTVVAEGVEKPGEARFLNSIGCDLIQGYYYSKPVPETEALQFVRQWRQFCRALRVLRRQDENEQAEGGDVSDRQNVFNSTADLN</sequence>
<dbReference type="PROSITE" id="PS50887">
    <property type="entry name" value="GGDEF"/>
    <property type="match status" value="1"/>
</dbReference>
<dbReference type="Gene3D" id="6.10.340.10">
    <property type="match status" value="1"/>
</dbReference>
<evidence type="ECO:0000313" key="6">
    <source>
        <dbReference type="EMBL" id="TCS43126.1"/>
    </source>
</evidence>
<dbReference type="SUPFAM" id="SSF55073">
    <property type="entry name" value="Nucleotide cyclase"/>
    <property type="match status" value="1"/>
</dbReference>
<name>A0A4R3IC46_9GAMM</name>
<feature type="region of interest" description="Disordered" evidence="1">
    <location>
        <begin position="814"/>
        <end position="835"/>
    </location>
</feature>
<protein>
    <submittedName>
        <fullName evidence="6">Diguanylate cyclase (GGDEF)-like protein</fullName>
    </submittedName>
</protein>
<feature type="compositionally biased region" description="Polar residues" evidence="1">
    <location>
        <begin position="824"/>
        <end position="835"/>
    </location>
</feature>
<dbReference type="OrthoDB" id="6168558at2"/>
<proteinExistence type="predicted"/>
<feature type="transmembrane region" description="Helical" evidence="2">
    <location>
        <begin position="278"/>
        <end position="297"/>
    </location>
</feature>
<dbReference type="PANTHER" id="PTHR44757">
    <property type="entry name" value="DIGUANYLATE CYCLASE DGCP"/>
    <property type="match status" value="1"/>
</dbReference>